<comment type="caution">
    <text evidence="2">The sequence shown here is derived from an EMBL/GenBank/DDBJ whole genome shotgun (WGS) entry which is preliminary data.</text>
</comment>
<organism evidence="2 3">
    <name type="scientific">Gluconobacter albidus</name>
    <dbReference type="NCBI Taxonomy" id="318683"/>
    <lineage>
        <taxon>Bacteria</taxon>
        <taxon>Pseudomonadati</taxon>
        <taxon>Pseudomonadota</taxon>
        <taxon>Alphaproteobacteria</taxon>
        <taxon>Acetobacterales</taxon>
        <taxon>Acetobacteraceae</taxon>
        <taxon>Gluconobacter</taxon>
    </lineage>
</organism>
<dbReference type="Pfam" id="PF09898">
    <property type="entry name" value="DUF2125"/>
    <property type="match status" value="1"/>
</dbReference>
<gene>
    <name evidence="2" type="ORF">AD945_15340</name>
</gene>
<keyword evidence="1" id="KW-0812">Transmembrane</keyword>
<evidence type="ECO:0008006" key="4">
    <source>
        <dbReference type="Google" id="ProtNLM"/>
    </source>
</evidence>
<dbReference type="Proteomes" id="UP000075636">
    <property type="component" value="Unassembled WGS sequence"/>
</dbReference>
<name>A0A149TFT1_9PROT</name>
<reference evidence="2 3" key="1">
    <citation type="submission" date="2015-06" db="EMBL/GenBank/DDBJ databases">
        <title>Improved classification and identification of acetic acid bacteria using matrix-assisted laser desorption/ionization time-of-flight mass spectrometry; Gluconobacter nephelii and Gluconobacter uchimurae are later heterotypic synonyms of Gluconobacter japonicus and Gluconobacter oxydans, respectively.</title>
        <authorList>
            <person name="Li L."/>
            <person name="Cleenwerck I."/>
            <person name="De Vuyst L."/>
            <person name="Vandamme P."/>
        </authorList>
    </citation>
    <scope>NUCLEOTIDE SEQUENCE [LARGE SCALE GENOMIC DNA]</scope>
    <source>
        <strain evidence="2 3">LMG 1768</strain>
    </source>
</reference>
<evidence type="ECO:0000256" key="1">
    <source>
        <dbReference type="SAM" id="Phobius"/>
    </source>
</evidence>
<dbReference type="OrthoDB" id="7251154at2"/>
<proteinExistence type="predicted"/>
<dbReference type="STRING" id="318683.A0U94_08465"/>
<feature type="transmembrane region" description="Helical" evidence="1">
    <location>
        <begin position="12"/>
        <end position="35"/>
    </location>
</feature>
<accession>A0A149TFT1</accession>
<protein>
    <recommendedName>
        <fullName evidence="4">DUF2125 domain-containing protein</fullName>
    </recommendedName>
</protein>
<dbReference type="EMBL" id="LHZR01000113">
    <property type="protein sequence ID" value="KXV46340.1"/>
    <property type="molecule type" value="Genomic_DNA"/>
</dbReference>
<evidence type="ECO:0000313" key="2">
    <source>
        <dbReference type="EMBL" id="KXV46340.1"/>
    </source>
</evidence>
<dbReference type="InterPro" id="IPR018666">
    <property type="entry name" value="DUF2125"/>
</dbReference>
<sequence>MDRLFFTVRYSRYAVVLIAILAISTLLDTLCWHYTVHRLETVAHTAIATARKNGWVVNTTPSHRGGWPFGAWVELDRLDATHPASSGAPYDAGWAAEHLRLGGSWPFLLGAELPVSLTGHQAARLVLNNAILTFVTADLQIRFKNPQDLRFSVSQLKLAFSGHWPDKQIFAKNLSGRLIRFPEALAGATRLGIDAKAADLSGFPLPYRASVDLHQMHLALALTASDASTELSLLDPSSYGRLLLQDASASPASTNSRIILSGAMALPSRNGTLTLTVIQWQTLADRLLAQPEIESHLAPDLQVALRKALEKASTRQTGNGQPLSMAIPVVNGEILPDTQAFSALFNGKAPLP</sequence>
<keyword evidence="1" id="KW-1133">Transmembrane helix</keyword>
<dbReference type="AlphaFoldDB" id="A0A149TFT1"/>
<evidence type="ECO:0000313" key="3">
    <source>
        <dbReference type="Proteomes" id="UP000075636"/>
    </source>
</evidence>
<dbReference type="RefSeq" id="WP_062110137.1">
    <property type="nucleotide sequence ID" value="NZ_LHZR01000113.1"/>
</dbReference>
<keyword evidence="1" id="KW-0472">Membrane</keyword>
<dbReference type="PATRIC" id="fig|318683.6.peg.943"/>